<dbReference type="Proteomes" id="UP000748308">
    <property type="component" value="Unassembled WGS sequence"/>
</dbReference>
<dbReference type="GO" id="GO:0003729">
    <property type="term" value="F:mRNA binding"/>
    <property type="evidence" value="ECO:0007669"/>
    <property type="project" value="TreeGrafter"/>
</dbReference>
<reference evidence="7" key="1">
    <citation type="submission" date="2019-03" db="EMBL/GenBank/DDBJ databases">
        <title>Lake Tanganyika Metagenome-Assembled Genomes (MAGs).</title>
        <authorList>
            <person name="Tran P."/>
        </authorList>
    </citation>
    <scope>NUCLEOTIDE SEQUENCE</scope>
    <source>
        <strain evidence="7">M_DeepCast_400m_m2_100</strain>
    </source>
</reference>
<dbReference type="InterPro" id="IPR036235">
    <property type="entry name" value="Ribosomal_bL12_oligo_N_sf"/>
</dbReference>
<organism evidence="7 8">
    <name type="scientific">Eiseniibacteriota bacterium</name>
    <dbReference type="NCBI Taxonomy" id="2212470"/>
    <lineage>
        <taxon>Bacteria</taxon>
        <taxon>Candidatus Eiseniibacteriota</taxon>
    </lineage>
</organism>
<evidence type="ECO:0000259" key="5">
    <source>
        <dbReference type="Pfam" id="PF00542"/>
    </source>
</evidence>
<evidence type="ECO:0000256" key="3">
    <source>
        <dbReference type="ARBA" id="ARBA00023274"/>
    </source>
</evidence>
<dbReference type="AlphaFoldDB" id="A0A938BMA2"/>
<dbReference type="SUPFAM" id="SSF54736">
    <property type="entry name" value="ClpS-like"/>
    <property type="match status" value="1"/>
</dbReference>
<dbReference type="PANTHER" id="PTHR45987:SF4">
    <property type="entry name" value="LARGE RIBOSOMAL SUBUNIT PROTEIN BL12M"/>
    <property type="match status" value="1"/>
</dbReference>
<dbReference type="Gene3D" id="1.20.5.710">
    <property type="entry name" value="Single helix bin"/>
    <property type="match status" value="1"/>
</dbReference>
<evidence type="ECO:0000259" key="6">
    <source>
        <dbReference type="Pfam" id="PF16320"/>
    </source>
</evidence>
<evidence type="ECO:0000313" key="7">
    <source>
        <dbReference type="EMBL" id="MBM3317819.1"/>
    </source>
</evidence>
<keyword evidence="2 4" id="KW-0689">Ribosomal protein</keyword>
<comment type="function">
    <text evidence="4">Forms part of the ribosomal stalk which helps the ribosome interact with GTP-bound translation factors. Is thus essential for accurate translation.</text>
</comment>
<accession>A0A938BMA2</accession>
<dbReference type="HAMAP" id="MF_00368">
    <property type="entry name" value="Ribosomal_bL12"/>
    <property type="match status" value="1"/>
</dbReference>
<evidence type="ECO:0000313" key="8">
    <source>
        <dbReference type="Proteomes" id="UP000748308"/>
    </source>
</evidence>
<sequence>MTKDDVLGWVRSSTMIEISELVKAIEEEFGVTAAAPIMAGMMPMTGAGGAAAEAVEQTEFDVILTGFGQQKIQVIRVVRELTSLGLKEAKDLVDGVPKPVKEKVSREEADQVKAKLEEVGASVEIK</sequence>
<feature type="domain" description="Large ribosomal subunit protein bL12 C-terminal" evidence="5">
    <location>
        <begin position="60"/>
        <end position="126"/>
    </location>
</feature>
<feature type="domain" description="Large ribosomal subunit protein bL12 oligomerization" evidence="6">
    <location>
        <begin position="2"/>
        <end position="52"/>
    </location>
</feature>
<dbReference type="SUPFAM" id="SSF48300">
    <property type="entry name" value="Ribosomal protein L7/12, oligomerisation (N-terminal) domain"/>
    <property type="match status" value="1"/>
</dbReference>
<comment type="subunit">
    <text evidence="4">Homodimer. Part of the ribosomal stalk of the 50S ribosomal subunit. Forms a multimeric L10(L12)X complex, where L10 forms an elongated spine to which 2 to 4 L12 dimers bind in a sequential fashion. Binds GTP-bound translation factors.</text>
</comment>
<dbReference type="Pfam" id="PF16320">
    <property type="entry name" value="Ribosomal_L12_N"/>
    <property type="match status" value="1"/>
</dbReference>
<dbReference type="EMBL" id="VGIY01000194">
    <property type="protein sequence ID" value="MBM3317819.1"/>
    <property type="molecule type" value="Genomic_DNA"/>
</dbReference>
<evidence type="ECO:0000256" key="4">
    <source>
        <dbReference type="HAMAP-Rule" id="MF_00368"/>
    </source>
</evidence>
<dbReference type="InterPro" id="IPR008932">
    <property type="entry name" value="Ribosomal_bL12_oligo"/>
</dbReference>
<comment type="similarity">
    <text evidence="1 4">Belongs to the bacterial ribosomal protein bL12 family.</text>
</comment>
<dbReference type="NCBIfam" id="TIGR00855">
    <property type="entry name" value="L12"/>
    <property type="match status" value="1"/>
</dbReference>
<dbReference type="Pfam" id="PF00542">
    <property type="entry name" value="Ribosomal_L12"/>
    <property type="match status" value="1"/>
</dbReference>
<dbReference type="InterPro" id="IPR000206">
    <property type="entry name" value="Ribosomal_bL12"/>
</dbReference>
<evidence type="ECO:0000256" key="1">
    <source>
        <dbReference type="ARBA" id="ARBA00007197"/>
    </source>
</evidence>
<dbReference type="InterPro" id="IPR013823">
    <property type="entry name" value="Ribosomal_bL12_C"/>
</dbReference>
<keyword evidence="3 4" id="KW-0687">Ribonucleoprotein</keyword>
<gene>
    <name evidence="4 7" type="primary">rplL</name>
    <name evidence="7" type="ORF">FJY75_08185</name>
</gene>
<proteinExistence type="inferred from homology"/>
<dbReference type="GO" id="GO:0003735">
    <property type="term" value="F:structural constituent of ribosome"/>
    <property type="evidence" value="ECO:0007669"/>
    <property type="project" value="InterPro"/>
</dbReference>
<dbReference type="PANTHER" id="PTHR45987">
    <property type="entry name" value="39S RIBOSOMAL PROTEIN L12"/>
    <property type="match status" value="1"/>
</dbReference>
<dbReference type="GO" id="GO:0006412">
    <property type="term" value="P:translation"/>
    <property type="evidence" value="ECO:0007669"/>
    <property type="project" value="UniProtKB-UniRule"/>
</dbReference>
<dbReference type="InterPro" id="IPR014719">
    <property type="entry name" value="Ribosomal_bL12_C/ClpS-like"/>
</dbReference>
<dbReference type="FunFam" id="3.30.1390.10:FF:000001">
    <property type="entry name" value="50S ribosomal protein L7/L12"/>
    <property type="match status" value="1"/>
</dbReference>
<dbReference type="Gene3D" id="3.30.1390.10">
    <property type="match status" value="1"/>
</dbReference>
<name>A0A938BMA2_UNCEI</name>
<dbReference type="GO" id="GO:0022625">
    <property type="term" value="C:cytosolic large ribosomal subunit"/>
    <property type="evidence" value="ECO:0007669"/>
    <property type="project" value="TreeGrafter"/>
</dbReference>
<protein>
    <recommendedName>
        <fullName evidence="4">Large ribosomal subunit protein bL12</fullName>
    </recommendedName>
</protein>
<evidence type="ECO:0000256" key="2">
    <source>
        <dbReference type="ARBA" id="ARBA00022980"/>
    </source>
</evidence>
<comment type="caution">
    <text evidence="7">The sequence shown here is derived from an EMBL/GenBank/DDBJ whole genome shotgun (WGS) entry which is preliminary data.</text>
</comment>
<dbReference type="CDD" id="cd00387">
    <property type="entry name" value="Ribosomal_L7_L12"/>
    <property type="match status" value="1"/>
</dbReference>